<reference evidence="2 3" key="1">
    <citation type="journal article" date="2019" name="Int. J. Syst. Evol. Microbiol.">
        <title>The Global Catalogue of Microorganisms (GCM) 10K type strain sequencing project: providing services to taxonomists for standard genome sequencing and annotation.</title>
        <authorList>
            <consortium name="The Broad Institute Genomics Platform"/>
            <consortium name="The Broad Institute Genome Sequencing Center for Infectious Disease"/>
            <person name="Wu L."/>
            <person name="Ma J."/>
        </authorList>
    </citation>
    <scope>NUCLEOTIDE SEQUENCE [LARGE SCALE GENOMIC DNA]</scope>
    <source>
        <strain evidence="2 3">LMG 29247</strain>
    </source>
</reference>
<proteinExistence type="predicted"/>
<sequence length="82" mass="8883">MATTLAWTTMDGSADGIDDGTAHKYSSPTDEADAVLFDAVIVRYESDDDRCTLVPRDGTTTEKLNAWLTADLEAVVDLDDAR</sequence>
<dbReference type="InterPro" id="IPR055933">
    <property type="entry name" value="DUF7511"/>
</dbReference>
<gene>
    <name evidence="2" type="ORF">ACFQE6_09780</name>
</gene>
<keyword evidence="3" id="KW-1185">Reference proteome</keyword>
<comment type="caution">
    <text evidence="2">The sequence shown here is derived from an EMBL/GenBank/DDBJ whole genome shotgun (WGS) entry which is preliminary data.</text>
</comment>
<accession>A0ABD5SNQ3</accession>
<feature type="domain" description="DUF7511" evidence="1">
    <location>
        <begin position="38"/>
        <end position="82"/>
    </location>
</feature>
<evidence type="ECO:0000313" key="3">
    <source>
        <dbReference type="Proteomes" id="UP001596383"/>
    </source>
</evidence>
<evidence type="ECO:0000313" key="2">
    <source>
        <dbReference type="EMBL" id="MFC6765276.1"/>
    </source>
</evidence>
<dbReference type="Pfam" id="PF24351">
    <property type="entry name" value="DUF7511"/>
    <property type="match status" value="1"/>
</dbReference>
<name>A0ABD5SNQ3_9EURY</name>
<dbReference type="RefSeq" id="WP_273738308.1">
    <property type="nucleotide sequence ID" value="NZ_JAQIVI010000136.1"/>
</dbReference>
<dbReference type="Proteomes" id="UP001596383">
    <property type="component" value="Unassembled WGS sequence"/>
</dbReference>
<organism evidence="2 3">
    <name type="scientific">Natrinema soli</name>
    <dbReference type="NCBI Taxonomy" id="1930624"/>
    <lineage>
        <taxon>Archaea</taxon>
        <taxon>Methanobacteriati</taxon>
        <taxon>Methanobacteriota</taxon>
        <taxon>Stenosarchaea group</taxon>
        <taxon>Halobacteria</taxon>
        <taxon>Halobacteriales</taxon>
        <taxon>Natrialbaceae</taxon>
        <taxon>Natrinema</taxon>
    </lineage>
</organism>
<dbReference type="AlphaFoldDB" id="A0ABD5SNQ3"/>
<evidence type="ECO:0000259" key="1">
    <source>
        <dbReference type="Pfam" id="PF24351"/>
    </source>
</evidence>
<protein>
    <recommendedName>
        <fullName evidence="1">DUF7511 domain-containing protein</fullName>
    </recommendedName>
</protein>
<dbReference type="EMBL" id="JBHSWV010000136">
    <property type="protein sequence ID" value="MFC6765276.1"/>
    <property type="molecule type" value="Genomic_DNA"/>
</dbReference>